<reference evidence="1" key="1">
    <citation type="submission" date="2022-06" db="EMBL/GenBank/DDBJ databases">
        <title>The First Complete Genome of the Simian Malaria Parasite Plasmodium brasilianum.</title>
        <authorList>
            <person name="Bajic M."/>
            <person name="Ravishankar S."/>
        </authorList>
    </citation>
    <scope>NUCLEOTIDE SEQUENCE</scope>
    <source>
        <strain evidence="1">Bolivian I</strain>
    </source>
</reference>
<dbReference type="EMBL" id="CM043780">
    <property type="protein sequence ID" value="KAI4836501.1"/>
    <property type="molecule type" value="Genomic_DNA"/>
</dbReference>
<comment type="caution">
    <text evidence="1">The sequence shown here is derived from an EMBL/GenBank/DDBJ whole genome shotgun (WGS) entry which is preliminary data.</text>
</comment>
<evidence type="ECO:0000313" key="2">
    <source>
        <dbReference type="Proteomes" id="UP001056978"/>
    </source>
</evidence>
<accession>A0ACB9Y5V4</accession>
<proteinExistence type="predicted"/>
<protein>
    <submittedName>
        <fullName evidence="1">Uncharacterized protein</fullName>
    </submittedName>
</protein>
<gene>
    <name evidence="1" type="ORF">MKS88_004298</name>
</gene>
<dbReference type="Proteomes" id="UP001056978">
    <property type="component" value="Chromosome 12"/>
</dbReference>
<name>A0ACB9Y5V4_PLABR</name>
<keyword evidence="2" id="KW-1185">Reference proteome</keyword>
<sequence length="350" mass="40689">MNNITLFSFFVFITISNYTLTCLKREEIVKDNLKILIGNLNESIKLNCELSKTIHILDASYGNPSVDNFLIKKSSLDAPHTLPVVQMMCEGKENCDINVNNETFKILSLIKDFHKLVIKYSCVSFKRKSFPSYKIKAKRGNDNTWNIEFQVLFLISVIYRNAICEKPLLKKKYIDVNEAEQECNTIKKCVYIIFNIDGYTLCESPFYKDATIQKNAKIYIKMSYISGNIPENYDVFPNFQGVCEKNEVMYEMDAALSLEDVYKKCKEINCDYFTMSTANGVKGASKNFRNYAWFCKGFPKYVSHEGFIFGKNNKNSKNPKQRLSKKKKKKEKEEGNIQFYINNEILNFEF</sequence>
<organism evidence="1 2">
    <name type="scientific">Plasmodium brasilianum</name>
    <dbReference type="NCBI Taxonomy" id="5824"/>
    <lineage>
        <taxon>Eukaryota</taxon>
        <taxon>Sar</taxon>
        <taxon>Alveolata</taxon>
        <taxon>Apicomplexa</taxon>
        <taxon>Aconoidasida</taxon>
        <taxon>Haemosporida</taxon>
        <taxon>Plasmodiidae</taxon>
        <taxon>Plasmodium</taxon>
        <taxon>Plasmodium (Plasmodium)</taxon>
    </lineage>
</organism>
<evidence type="ECO:0000313" key="1">
    <source>
        <dbReference type="EMBL" id="KAI4836501.1"/>
    </source>
</evidence>